<proteinExistence type="predicted"/>
<sequence>MCHGMDPAGTLGFYGDFMCDAPMSLVEYTLKEAQRIIPNPDLILWTGDSVPHSDNYPWKKGGCSKYTTRFGPRSAAALAGRGFYNRARHPPFQLFEFGATASSRIIIKH</sequence>
<dbReference type="EMBL" id="UYYB01098342">
    <property type="protein sequence ID" value="VDM77060.1"/>
    <property type="molecule type" value="Genomic_DNA"/>
</dbReference>
<keyword evidence="2" id="KW-1185">Reference proteome</keyword>
<evidence type="ECO:0000313" key="2">
    <source>
        <dbReference type="Proteomes" id="UP000270094"/>
    </source>
</evidence>
<reference evidence="1 2" key="1">
    <citation type="submission" date="2018-11" db="EMBL/GenBank/DDBJ databases">
        <authorList>
            <consortium name="Pathogen Informatics"/>
        </authorList>
    </citation>
    <scope>NUCLEOTIDE SEQUENCE [LARGE SCALE GENOMIC DNA]</scope>
</reference>
<dbReference type="OrthoDB" id="348678at2759"/>
<evidence type="ECO:0008006" key="3">
    <source>
        <dbReference type="Google" id="ProtNLM"/>
    </source>
</evidence>
<evidence type="ECO:0000313" key="1">
    <source>
        <dbReference type="EMBL" id="VDM77060.1"/>
    </source>
</evidence>
<organism evidence="1 2">
    <name type="scientific">Strongylus vulgaris</name>
    <name type="common">Blood worm</name>
    <dbReference type="NCBI Taxonomy" id="40348"/>
    <lineage>
        <taxon>Eukaryota</taxon>
        <taxon>Metazoa</taxon>
        <taxon>Ecdysozoa</taxon>
        <taxon>Nematoda</taxon>
        <taxon>Chromadorea</taxon>
        <taxon>Rhabditida</taxon>
        <taxon>Rhabditina</taxon>
        <taxon>Rhabditomorpha</taxon>
        <taxon>Strongyloidea</taxon>
        <taxon>Strongylidae</taxon>
        <taxon>Strongylus</taxon>
    </lineage>
</organism>
<gene>
    <name evidence="1" type="ORF">SVUK_LOCUS12058</name>
</gene>
<accession>A0A3P7IVP0</accession>
<dbReference type="AlphaFoldDB" id="A0A3P7IVP0"/>
<name>A0A3P7IVP0_STRVU</name>
<dbReference type="Proteomes" id="UP000270094">
    <property type="component" value="Unassembled WGS sequence"/>
</dbReference>
<protein>
    <recommendedName>
        <fullName evidence="3">Calcineurin-like phosphoesterase domain-containing protein</fullName>
    </recommendedName>
</protein>